<dbReference type="InterPro" id="IPR004853">
    <property type="entry name" value="Sugar_P_trans_dom"/>
</dbReference>
<feature type="transmembrane region" description="Helical" evidence="9">
    <location>
        <begin position="268"/>
        <end position="285"/>
    </location>
</feature>
<protein>
    <recommendedName>
        <fullName evidence="10">Sugar phosphate transporter domain-containing protein</fullName>
    </recommendedName>
</protein>
<feature type="transmembrane region" description="Helical" evidence="9">
    <location>
        <begin position="292"/>
        <end position="317"/>
    </location>
</feature>
<comment type="subcellular location">
    <subcellularLocation>
        <location evidence="2">Endoplasmic reticulum membrane</location>
        <topology evidence="2">Multi-pass membrane protein</topology>
    </subcellularLocation>
</comment>
<evidence type="ECO:0000256" key="1">
    <source>
        <dbReference type="ARBA" id="ARBA00003420"/>
    </source>
</evidence>
<evidence type="ECO:0000313" key="11">
    <source>
        <dbReference type="EMBL" id="KAJ4348546.1"/>
    </source>
</evidence>
<feature type="transmembrane region" description="Helical" evidence="9">
    <location>
        <begin position="195"/>
        <end position="218"/>
    </location>
</feature>
<dbReference type="OrthoDB" id="10261634at2759"/>
<evidence type="ECO:0000313" key="12">
    <source>
        <dbReference type="Proteomes" id="UP001140513"/>
    </source>
</evidence>
<feature type="transmembrane region" description="Helical" evidence="9">
    <location>
        <begin position="230"/>
        <end position="248"/>
    </location>
</feature>
<name>A0A9W8XG12_9PLEO</name>
<feature type="transmembrane region" description="Helical" evidence="9">
    <location>
        <begin position="147"/>
        <end position="164"/>
    </location>
</feature>
<dbReference type="EMBL" id="JAPEUX010000007">
    <property type="protein sequence ID" value="KAJ4348546.1"/>
    <property type="molecule type" value="Genomic_DNA"/>
</dbReference>
<dbReference type="Pfam" id="PF03151">
    <property type="entry name" value="TPT"/>
    <property type="match status" value="1"/>
</dbReference>
<feature type="transmembrane region" description="Helical" evidence="9">
    <location>
        <begin position="54"/>
        <end position="71"/>
    </location>
</feature>
<feature type="compositionally biased region" description="Basic and acidic residues" evidence="8">
    <location>
        <begin position="1"/>
        <end position="35"/>
    </location>
</feature>
<evidence type="ECO:0000256" key="5">
    <source>
        <dbReference type="ARBA" id="ARBA00022692"/>
    </source>
</evidence>
<comment type="caution">
    <text evidence="11">The sequence shown here is derived from an EMBL/GenBank/DDBJ whole genome shotgun (WGS) entry which is preliminary data.</text>
</comment>
<comment type="subunit">
    <text evidence="4">Homooligomer.</text>
</comment>
<sequence length="777" mass="87314">MERNDNEQHPAVLDDEKDDIEPNKPLLRDEEKMADTEGQVPHRKQEQDANRTRILAYLGVYFLINLSLTFYNKLVLGSFAFPWILTAIHTGTSALGCSILLLLGHFQLSRLTLREHFVLVTFSLLFTLNIAMSNVSLEMVSIPFHQVMRATTPVFCILIYRVLYARTYATAIYASIVPVIVGVGLATFGDYHFTALGFTLTLSGVVLAAVKTVVTNRLMTGRLKLPAYEVLLRMGPLAALQSLLYSVLTGEFSEFLAYVGQGQLDGGRLMAVAGNGILAFVLNVASFQTNKLAGALSMTICANLKQCLTIVLGAAFWNIRMNAVNGAGILLALGGAACSEKTFDVDIDVASDINQKTANTRGFHLLTTATGNDLNVCRLVLSAAVLSYPPNKTHLAKVRAPLRYFDTLPASSDDDLVLIIDGYDVIFQLGPDVLLQRYHEVVKASNARLEEQFGADHVKKINMYNTILFGPDVLCYPIDFRRPACWIVPESTLPRDAFGSETDKDDEHTRPRWLNSGTVLGPVKDLRRLFLATMDKVDKTWDPEFYGRNSDQMYLADVWADQEFVRMTSTGKNATFPLPDAVPDDVKPNIFTPEPEDRRKAEQHVGIDYESRMFQTVALFYDILQWATFDRPRTFVTKDEIHQFSLKLPKDVEQSKAPYRALNKWGWGNAWLKRKTWKDVSLGINTVTKKHLLKAEPDRGVITTIEGINWVPYLPYGKQSAREDAWADQGELLKWDGLCGEHEHALYKGWRQPPPEPEPEPEQEVKQEENVEEKEEQ</sequence>
<dbReference type="RefSeq" id="XP_056067934.1">
    <property type="nucleotide sequence ID" value="XM_056218669.1"/>
</dbReference>
<dbReference type="GO" id="GO:0005789">
    <property type="term" value="C:endoplasmic reticulum membrane"/>
    <property type="evidence" value="ECO:0007669"/>
    <property type="project" value="UniProtKB-SubCell"/>
</dbReference>
<feature type="transmembrane region" description="Helical" evidence="9">
    <location>
        <begin position="116"/>
        <end position="135"/>
    </location>
</feature>
<accession>A0A9W8XG12</accession>
<dbReference type="Proteomes" id="UP001140513">
    <property type="component" value="Unassembled WGS sequence"/>
</dbReference>
<evidence type="ECO:0000256" key="2">
    <source>
        <dbReference type="ARBA" id="ARBA00004477"/>
    </source>
</evidence>
<evidence type="ECO:0000256" key="7">
    <source>
        <dbReference type="ARBA" id="ARBA00023136"/>
    </source>
</evidence>
<evidence type="ECO:0000256" key="9">
    <source>
        <dbReference type="SAM" id="Phobius"/>
    </source>
</evidence>
<evidence type="ECO:0000256" key="8">
    <source>
        <dbReference type="SAM" id="MobiDB-lite"/>
    </source>
</evidence>
<feature type="region of interest" description="Disordered" evidence="8">
    <location>
        <begin position="746"/>
        <end position="777"/>
    </location>
</feature>
<reference evidence="11" key="1">
    <citation type="submission" date="2022-10" db="EMBL/GenBank/DDBJ databases">
        <title>Tapping the CABI collections for fungal endophytes: first genome assemblies for Collariella, Neodidymelliopsis, Ascochyta clinopodiicola, Didymella pomorum, Didymosphaeria variabile, Neocosmospora piperis and Neocucurbitaria cava.</title>
        <authorList>
            <person name="Hill R."/>
        </authorList>
    </citation>
    <scope>NUCLEOTIDE SEQUENCE</scope>
    <source>
        <strain evidence="11">IMI 356815</strain>
    </source>
</reference>
<comment type="function">
    <text evidence="1">Involved in the import of GDP-mannose from the cytoplasm into the Golgi lumen.</text>
</comment>
<keyword evidence="6 9" id="KW-1133">Transmembrane helix</keyword>
<dbReference type="CDD" id="cd22997">
    <property type="entry name" value="GT_LH"/>
    <property type="match status" value="1"/>
</dbReference>
<dbReference type="AlphaFoldDB" id="A0A9W8XG12"/>
<dbReference type="InterPro" id="IPR050186">
    <property type="entry name" value="TPT_transporter"/>
</dbReference>
<evidence type="ECO:0000256" key="3">
    <source>
        <dbReference type="ARBA" id="ARBA00010425"/>
    </source>
</evidence>
<evidence type="ECO:0000259" key="10">
    <source>
        <dbReference type="Pfam" id="PF03151"/>
    </source>
</evidence>
<evidence type="ECO:0000256" key="4">
    <source>
        <dbReference type="ARBA" id="ARBA00011182"/>
    </source>
</evidence>
<keyword evidence="5 9" id="KW-0812">Transmembrane</keyword>
<proteinExistence type="inferred from homology"/>
<feature type="domain" description="Sugar phosphate transporter" evidence="10">
    <location>
        <begin position="53"/>
        <end position="337"/>
    </location>
</feature>
<gene>
    <name evidence="11" type="ORF">N0V89_009923</name>
</gene>
<keyword evidence="12" id="KW-1185">Reference proteome</keyword>
<feature type="transmembrane region" description="Helical" evidence="9">
    <location>
        <begin position="171"/>
        <end position="189"/>
    </location>
</feature>
<keyword evidence="7 9" id="KW-0472">Membrane</keyword>
<feature type="region of interest" description="Disordered" evidence="8">
    <location>
        <begin position="1"/>
        <end position="46"/>
    </location>
</feature>
<comment type="similarity">
    <text evidence="3">Belongs to the TPT transporter family. SLC35D subfamily.</text>
</comment>
<dbReference type="PANTHER" id="PTHR11132">
    <property type="entry name" value="SOLUTE CARRIER FAMILY 35"/>
    <property type="match status" value="1"/>
</dbReference>
<feature type="transmembrane region" description="Helical" evidence="9">
    <location>
        <begin position="83"/>
        <end position="104"/>
    </location>
</feature>
<dbReference type="GeneID" id="80913453"/>
<organism evidence="11 12">
    <name type="scientific">Didymosphaeria variabile</name>
    <dbReference type="NCBI Taxonomy" id="1932322"/>
    <lineage>
        <taxon>Eukaryota</taxon>
        <taxon>Fungi</taxon>
        <taxon>Dikarya</taxon>
        <taxon>Ascomycota</taxon>
        <taxon>Pezizomycotina</taxon>
        <taxon>Dothideomycetes</taxon>
        <taxon>Pleosporomycetidae</taxon>
        <taxon>Pleosporales</taxon>
        <taxon>Massarineae</taxon>
        <taxon>Didymosphaeriaceae</taxon>
        <taxon>Didymosphaeria</taxon>
    </lineage>
</organism>
<evidence type="ECO:0000256" key="6">
    <source>
        <dbReference type="ARBA" id="ARBA00022989"/>
    </source>
</evidence>